<dbReference type="EMBL" id="JFHN01000068">
    <property type="protein sequence ID" value="EXU74043.1"/>
    <property type="molecule type" value="Genomic_DNA"/>
</dbReference>
<reference evidence="2 3" key="1">
    <citation type="submission" date="2014-02" db="EMBL/GenBank/DDBJ databases">
        <title>Draft genome of Erwinia mallotivora strain BT-MARDI, a papaya dieback pathogen.</title>
        <authorList>
            <person name="Redzuan R."/>
            <person name="Abu Bakar N."/>
            <person name="Badrun R."/>
            <person name="Mohd Raih M.F."/>
            <person name="Rozano L."/>
            <person name="Mat Amin N."/>
        </authorList>
    </citation>
    <scope>NUCLEOTIDE SEQUENCE [LARGE SCALE GENOMIC DNA]</scope>
    <source>
        <strain evidence="2 3">BT-MARDI</strain>
    </source>
</reference>
<feature type="chain" id="PRO_5001474248" description="Type VI secretion system-associated protein" evidence="1">
    <location>
        <begin position="20"/>
        <end position="316"/>
    </location>
</feature>
<dbReference type="PATRIC" id="fig|69222.5.peg.3934"/>
<evidence type="ECO:0000313" key="2">
    <source>
        <dbReference type="EMBL" id="EXU74043.1"/>
    </source>
</evidence>
<name>A0A014N3P9_9GAMM</name>
<proteinExistence type="predicted"/>
<sequence>MKFWLPVTAVLLIATAAQAEDYRVVYSPSLALEVFIDNVQSNTPRDWCQEDIHLRIVSGKSKESSVLNSFLPRVGTLLQNQCGKLEELPWQMTSDNGSVLATGTAAKEQNWRPIVIADATEAATNSNAEPLDLSQPANTIPLPRFALPGGCHFRTWWGETQHALFIPDDKNLSCPSGGWLEGQSVLTLSDSGNNQPVAVQFYQGFPLRHVHPASGELNIVSANNQRLVVSKKSAPDSWLLLMFDPSLHVWSFEGSLLVKMNKAQAADSALLKERIASLRQSWATVIGNQIKINVLLVDELHADLADPAIGAWRTVN</sequence>
<comment type="caution">
    <text evidence="2">The sequence shown here is derived from an EMBL/GenBank/DDBJ whole genome shotgun (WGS) entry which is preliminary data.</text>
</comment>
<feature type="signal peptide" evidence="1">
    <location>
        <begin position="1"/>
        <end position="19"/>
    </location>
</feature>
<keyword evidence="1" id="KW-0732">Signal</keyword>
<dbReference type="Proteomes" id="UP000019918">
    <property type="component" value="Unassembled WGS sequence"/>
</dbReference>
<dbReference type="OrthoDB" id="6515265at2"/>
<evidence type="ECO:0000256" key="1">
    <source>
        <dbReference type="SAM" id="SignalP"/>
    </source>
</evidence>
<evidence type="ECO:0008006" key="4">
    <source>
        <dbReference type="Google" id="ProtNLM"/>
    </source>
</evidence>
<dbReference type="STRING" id="69222.BG55_19290"/>
<organism evidence="2 3">
    <name type="scientific">Erwinia mallotivora</name>
    <dbReference type="NCBI Taxonomy" id="69222"/>
    <lineage>
        <taxon>Bacteria</taxon>
        <taxon>Pseudomonadati</taxon>
        <taxon>Pseudomonadota</taxon>
        <taxon>Gammaproteobacteria</taxon>
        <taxon>Enterobacterales</taxon>
        <taxon>Erwiniaceae</taxon>
        <taxon>Erwinia</taxon>
    </lineage>
</organism>
<accession>A0A014N3P9</accession>
<evidence type="ECO:0000313" key="3">
    <source>
        <dbReference type="Proteomes" id="UP000019918"/>
    </source>
</evidence>
<protein>
    <recommendedName>
        <fullName evidence="4">Type VI secretion system-associated protein</fullName>
    </recommendedName>
</protein>
<dbReference type="RefSeq" id="WP_034940417.1">
    <property type="nucleotide sequence ID" value="NZ_JFHN01000068.1"/>
</dbReference>
<keyword evidence="3" id="KW-1185">Reference proteome</keyword>
<gene>
    <name evidence="2" type="ORF">BG55_19290</name>
</gene>
<dbReference type="AlphaFoldDB" id="A0A014N3P9"/>